<reference evidence="7 8" key="1">
    <citation type="submission" date="2019-02" db="EMBL/GenBank/DDBJ databases">
        <authorList>
            <person name="Goldberg S.R."/>
            <person name="Haltli B.A."/>
            <person name="Correa H."/>
            <person name="Russell K.G."/>
        </authorList>
    </citation>
    <scope>NUCLEOTIDE SEQUENCE [LARGE SCALE GENOMIC DNA]</scope>
    <source>
        <strain evidence="7 8">JCM 16186</strain>
    </source>
</reference>
<accession>A0ABW9RRM6</accession>
<evidence type="ECO:0000256" key="5">
    <source>
        <dbReference type="SAM" id="SignalP"/>
    </source>
</evidence>
<dbReference type="RefSeq" id="WP_155173841.1">
    <property type="nucleotide sequence ID" value="NZ_BAAAFL010000010.1"/>
</dbReference>
<evidence type="ECO:0000256" key="1">
    <source>
        <dbReference type="ARBA" id="ARBA00000971"/>
    </source>
</evidence>
<evidence type="ECO:0000256" key="2">
    <source>
        <dbReference type="ARBA" id="ARBA00023110"/>
    </source>
</evidence>
<comment type="caution">
    <text evidence="7">The sequence shown here is derived from an EMBL/GenBank/DDBJ whole genome shotgun (WGS) entry which is preliminary data.</text>
</comment>
<dbReference type="PROSITE" id="PS51257">
    <property type="entry name" value="PROKAR_LIPOPROTEIN"/>
    <property type="match status" value="1"/>
</dbReference>
<feature type="domain" description="PPIase FKBP-type" evidence="6">
    <location>
        <begin position="77"/>
        <end position="158"/>
    </location>
</feature>
<keyword evidence="2 3" id="KW-0697">Rotamase</keyword>
<gene>
    <name evidence="7" type="ORF">E1163_17900</name>
</gene>
<sequence length="158" mass="17438">MNRFSLYLIALLAFAGTMVGCSDDDEDGLSVEEQFAKEIELIDQYLDDKGIEAVVDSATGLRYVIKNDTVSEHPQVTDVIIFNYEGRFLSDEIFEEGDSVETTLGSLVPGFQRGLQFFSEGTSGTLFIPSYYAYGKTGQGPVPPNTPLIFEVDLIEVK</sequence>
<feature type="signal peptide" evidence="5">
    <location>
        <begin position="1"/>
        <end position="20"/>
    </location>
</feature>
<evidence type="ECO:0000256" key="3">
    <source>
        <dbReference type="PROSITE-ProRule" id="PRU00277"/>
    </source>
</evidence>
<dbReference type="InterPro" id="IPR001179">
    <property type="entry name" value="PPIase_FKBP_dom"/>
</dbReference>
<keyword evidence="5" id="KW-0732">Signal</keyword>
<keyword evidence="3 4" id="KW-0413">Isomerase</keyword>
<evidence type="ECO:0000256" key="4">
    <source>
        <dbReference type="RuleBase" id="RU003915"/>
    </source>
</evidence>
<protein>
    <recommendedName>
        <fullName evidence="4">Peptidyl-prolyl cis-trans isomerase</fullName>
        <ecNumber evidence="4">5.2.1.8</ecNumber>
    </recommendedName>
</protein>
<name>A0ABW9RRM6_9BACT</name>
<organism evidence="7 8">
    <name type="scientific">Fulvivirga kasyanovii</name>
    <dbReference type="NCBI Taxonomy" id="396812"/>
    <lineage>
        <taxon>Bacteria</taxon>
        <taxon>Pseudomonadati</taxon>
        <taxon>Bacteroidota</taxon>
        <taxon>Cytophagia</taxon>
        <taxon>Cytophagales</taxon>
        <taxon>Fulvivirgaceae</taxon>
        <taxon>Fulvivirga</taxon>
    </lineage>
</organism>
<evidence type="ECO:0000313" key="8">
    <source>
        <dbReference type="Proteomes" id="UP000798808"/>
    </source>
</evidence>
<dbReference type="EMBL" id="SMLW01000600">
    <property type="protein sequence ID" value="MTI26834.1"/>
    <property type="molecule type" value="Genomic_DNA"/>
</dbReference>
<comment type="similarity">
    <text evidence="4">Belongs to the FKBP-type PPIase family.</text>
</comment>
<evidence type="ECO:0000313" key="7">
    <source>
        <dbReference type="EMBL" id="MTI26834.1"/>
    </source>
</evidence>
<dbReference type="PROSITE" id="PS50059">
    <property type="entry name" value="FKBP_PPIASE"/>
    <property type="match status" value="1"/>
</dbReference>
<dbReference type="InterPro" id="IPR046357">
    <property type="entry name" value="PPIase_dom_sf"/>
</dbReference>
<dbReference type="Gene3D" id="3.10.50.40">
    <property type="match status" value="1"/>
</dbReference>
<dbReference type="Proteomes" id="UP000798808">
    <property type="component" value="Unassembled WGS sequence"/>
</dbReference>
<dbReference type="EC" id="5.2.1.8" evidence="4"/>
<evidence type="ECO:0000259" key="6">
    <source>
        <dbReference type="PROSITE" id="PS50059"/>
    </source>
</evidence>
<dbReference type="Pfam" id="PF00254">
    <property type="entry name" value="FKBP_C"/>
    <property type="match status" value="1"/>
</dbReference>
<proteinExistence type="inferred from homology"/>
<keyword evidence="8" id="KW-1185">Reference proteome</keyword>
<comment type="catalytic activity">
    <reaction evidence="1 3 4">
        <text>[protein]-peptidylproline (omega=180) = [protein]-peptidylproline (omega=0)</text>
        <dbReference type="Rhea" id="RHEA:16237"/>
        <dbReference type="Rhea" id="RHEA-COMP:10747"/>
        <dbReference type="Rhea" id="RHEA-COMP:10748"/>
        <dbReference type="ChEBI" id="CHEBI:83833"/>
        <dbReference type="ChEBI" id="CHEBI:83834"/>
        <dbReference type="EC" id="5.2.1.8"/>
    </reaction>
</comment>
<feature type="chain" id="PRO_5045263458" description="Peptidyl-prolyl cis-trans isomerase" evidence="5">
    <location>
        <begin position="21"/>
        <end position="158"/>
    </location>
</feature>
<dbReference type="SUPFAM" id="SSF54534">
    <property type="entry name" value="FKBP-like"/>
    <property type="match status" value="1"/>
</dbReference>